<feature type="domain" description="F-BAR" evidence="2">
    <location>
        <begin position="81"/>
        <end position="209"/>
    </location>
</feature>
<reference evidence="3" key="1">
    <citation type="journal article" date="2023" name="DNA Res.">
        <title>Chromosome-level genome assembly of Phrynocephalus forsythii using third-generation DNA sequencing and Hi-C analysis.</title>
        <authorList>
            <person name="Qi Y."/>
            <person name="Zhao W."/>
            <person name="Zhao Y."/>
            <person name="Niu C."/>
            <person name="Cao S."/>
            <person name="Zhang Y."/>
        </authorList>
    </citation>
    <scope>NUCLEOTIDE SEQUENCE</scope>
    <source>
        <tissue evidence="3">Muscle</tissue>
    </source>
</reference>
<accession>A0A9Q1ATJ5</accession>
<dbReference type="PROSITE" id="PS51741">
    <property type="entry name" value="F_BAR"/>
    <property type="match status" value="1"/>
</dbReference>
<comment type="caution">
    <text evidence="3">The sequence shown here is derived from an EMBL/GenBank/DDBJ whole genome shotgun (WGS) entry which is preliminary data.</text>
</comment>
<dbReference type="OrthoDB" id="546826at2759"/>
<dbReference type="SUPFAM" id="SSF103657">
    <property type="entry name" value="BAR/IMD domain-like"/>
    <property type="match status" value="1"/>
</dbReference>
<dbReference type="AlphaFoldDB" id="A0A9Q1ATJ5"/>
<gene>
    <name evidence="3" type="ORF">JRQ81_007724</name>
</gene>
<organism evidence="3 4">
    <name type="scientific">Phrynocephalus forsythii</name>
    <dbReference type="NCBI Taxonomy" id="171643"/>
    <lineage>
        <taxon>Eukaryota</taxon>
        <taxon>Metazoa</taxon>
        <taxon>Chordata</taxon>
        <taxon>Craniata</taxon>
        <taxon>Vertebrata</taxon>
        <taxon>Euteleostomi</taxon>
        <taxon>Lepidosauria</taxon>
        <taxon>Squamata</taxon>
        <taxon>Bifurcata</taxon>
        <taxon>Unidentata</taxon>
        <taxon>Episquamata</taxon>
        <taxon>Toxicofera</taxon>
        <taxon>Iguania</taxon>
        <taxon>Acrodonta</taxon>
        <taxon>Agamidae</taxon>
        <taxon>Agaminae</taxon>
        <taxon>Phrynocephalus</taxon>
    </lineage>
</organism>
<evidence type="ECO:0000259" key="2">
    <source>
        <dbReference type="PROSITE" id="PS51741"/>
    </source>
</evidence>
<proteinExistence type="predicted"/>
<dbReference type="EMBL" id="JAPFRF010000016">
    <property type="protein sequence ID" value="KAJ7309666.1"/>
    <property type="molecule type" value="Genomic_DNA"/>
</dbReference>
<name>A0A9Q1ATJ5_9SAUR</name>
<evidence type="ECO:0000313" key="4">
    <source>
        <dbReference type="Proteomes" id="UP001142489"/>
    </source>
</evidence>
<dbReference type="InterPro" id="IPR031160">
    <property type="entry name" value="F_BAR_dom"/>
</dbReference>
<keyword evidence="4" id="KW-1185">Reference proteome</keyword>
<keyword evidence="1" id="KW-0175">Coiled coil</keyword>
<sequence>MEAFWLEIICNRAPNSAIAHCHGTDVIRTWEGEGLPWHIYHVAPCMQWVVLEAEDIDIAWERPLGPSASASLHSSSLSLQCWWSLVTQTEALSQVLQRHAEALASGPLQKLNLLIRDKQQLRRSYSEQWEQMSQELTRTTQQEPERLRAQYRTCLRDSAQAKRKYREASKEKEREKAKDKYVRTLWKLYSLHNQYVLALKAAEVQHFAY</sequence>
<evidence type="ECO:0000313" key="3">
    <source>
        <dbReference type="EMBL" id="KAJ7309666.1"/>
    </source>
</evidence>
<protein>
    <recommendedName>
        <fullName evidence="2">F-BAR domain-containing protein</fullName>
    </recommendedName>
</protein>
<dbReference type="Gene3D" id="1.20.1270.60">
    <property type="entry name" value="Arfaptin homology (AH) domain/BAR domain"/>
    <property type="match status" value="1"/>
</dbReference>
<dbReference type="Proteomes" id="UP001142489">
    <property type="component" value="Unassembled WGS sequence"/>
</dbReference>
<evidence type="ECO:0000256" key="1">
    <source>
        <dbReference type="PROSITE-ProRule" id="PRU01077"/>
    </source>
</evidence>
<dbReference type="InterPro" id="IPR027267">
    <property type="entry name" value="AH/BAR_dom_sf"/>
</dbReference>